<accession>A0A2U9BHA5</accession>
<dbReference type="AlphaFoldDB" id="A0A2U9BHA5"/>
<comment type="similarity">
    <text evidence="2 12 13">Belongs to the RPAP2 family.</text>
</comment>
<evidence type="ECO:0000256" key="1">
    <source>
        <dbReference type="ARBA" id="ARBA00004123"/>
    </source>
</evidence>
<dbReference type="InterPro" id="IPR038534">
    <property type="entry name" value="Rtr1/RPAP2_sf"/>
</dbReference>
<evidence type="ECO:0000256" key="2">
    <source>
        <dbReference type="ARBA" id="ARBA00005676"/>
    </source>
</evidence>
<keyword evidence="4 13" id="KW-0863">Zinc-finger</keyword>
<dbReference type="InterPro" id="IPR007308">
    <property type="entry name" value="Rtr1/RPAP2_dom"/>
</dbReference>
<evidence type="ECO:0000256" key="5">
    <source>
        <dbReference type="ARBA" id="ARBA00022801"/>
    </source>
</evidence>
<evidence type="ECO:0000256" key="10">
    <source>
        <dbReference type="ARBA" id="ARBA00047761"/>
    </source>
</evidence>
<evidence type="ECO:0000256" key="3">
    <source>
        <dbReference type="ARBA" id="ARBA00022723"/>
    </source>
</evidence>
<sequence length="353" mass="40573">MADDGRRGDGAAYQVLVVMECLLEKLKMLNYKQEVVAKHIRKNLSRPTFPTQTTGESVSEDDEVEEEMIEVEPSSKPDEILESTIDAAGRYLEWERVLKRTTRDDIGKTQEKVSIIEKYINNQHKHPIKEYLSAQAKLSELPPEILHKILLEVVSQGGDQALLILSHTCQQFKDVVGTDYFKRQVRFLEVLKEKLRMELKKRALKVVESLLEDSVAEDFLVDCAKFITRANYRDAVEERSIAKMCGYPICPNKLGKMPTQQYKICTKTNRVYDMTERKCHCSNFCYTASKAFEVQISKTPLWLRPHESPPEIKLMKKENGEGSSEKMMLSQRSLKEKDIEISPNAQPEEPHSS</sequence>
<dbReference type="GO" id="GO:0008270">
    <property type="term" value="F:zinc ion binding"/>
    <property type="evidence" value="ECO:0007669"/>
    <property type="project" value="UniProtKB-KW"/>
</dbReference>
<evidence type="ECO:0000256" key="12">
    <source>
        <dbReference type="PROSITE-ProRule" id="PRU00812"/>
    </source>
</evidence>
<evidence type="ECO:0000313" key="16">
    <source>
        <dbReference type="EMBL" id="AWP03418.1"/>
    </source>
</evidence>
<name>A0A2U9BHA5_SCOMX</name>
<comment type="catalytic activity">
    <reaction evidence="11 13">
        <text>O-phospho-L-threonyl-[protein] + H2O = L-threonyl-[protein] + phosphate</text>
        <dbReference type="Rhea" id="RHEA:47004"/>
        <dbReference type="Rhea" id="RHEA-COMP:11060"/>
        <dbReference type="Rhea" id="RHEA-COMP:11605"/>
        <dbReference type="ChEBI" id="CHEBI:15377"/>
        <dbReference type="ChEBI" id="CHEBI:30013"/>
        <dbReference type="ChEBI" id="CHEBI:43474"/>
        <dbReference type="ChEBI" id="CHEBI:61977"/>
        <dbReference type="EC" id="3.1.3.16"/>
    </reaction>
</comment>
<evidence type="ECO:0000256" key="4">
    <source>
        <dbReference type="ARBA" id="ARBA00022771"/>
    </source>
</evidence>
<reference evidence="16 17" key="1">
    <citation type="submission" date="2017-12" db="EMBL/GenBank/DDBJ databases">
        <title>Integrating genomic resources of turbot (Scophthalmus maximus) in depth evaluation of genetic and physical mapping variation across individuals.</title>
        <authorList>
            <person name="Martinez P."/>
        </authorList>
    </citation>
    <scope>NUCLEOTIDE SEQUENCE [LARGE SCALE GENOMIC DNA]</scope>
</reference>
<evidence type="ECO:0000256" key="13">
    <source>
        <dbReference type="RuleBase" id="RU367080"/>
    </source>
</evidence>
<evidence type="ECO:0000256" key="8">
    <source>
        <dbReference type="ARBA" id="ARBA00023242"/>
    </source>
</evidence>
<keyword evidence="3 13" id="KW-0479">Metal-binding</keyword>
<organism evidence="16 17">
    <name type="scientific">Scophthalmus maximus</name>
    <name type="common">Turbot</name>
    <name type="synonym">Psetta maxima</name>
    <dbReference type="NCBI Taxonomy" id="52904"/>
    <lineage>
        <taxon>Eukaryota</taxon>
        <taxon>Metazoa</taxon>
        <taxon>Chordata</taxon>
        <taxon>Craniata</taxon>
        <taxon>Vertebrata</taxon>
        <taxon>Euteleostomi</taxon>
        <taxon>Actinopterygii</taxon>
        <taxon>Neopterygii</taxon>
        <taxon>Teleostei</taxon>
        <taxon>Neoteleostei</taxon>
        <taxon>Acanthomorphata</taxon>
        <taxon>Carangaria</taxon>
        <taxon>Pleuronectiformes</taxon>
        <taxon>Pleuronectoidei</taxon>
        <taxon>Scophthalmidae</taxon>
        <taxon>Scophthalmus</taxon>
    </lineage>
</organism>
<keyword evidence="17" id="KW-1185">Reference proteome</keyword>
<feature type="region of interest" description="Disordered" evidence="14">
    <location>
        <begin position="307"/>
        <end position="353"/>
    </location>
</feature>
<keyword evidence="7 13" id="KW-0904">Protein phosphatase</keyword>
<dbReference type="GO" id="GO:0008420">
    <property type="term" value="F:RNA polymerase II CTD heptapeptide repeat phosphatase activity"/>
    <property type="evidence" value="ECO:0007669"/>
    <property type="project" value="UniProtKB-UniRule"/>
</dbReference>
<keyword evidence="8 13" id="KW-0539">Nucleus</keyword>
<protein>
    <recommendedName>
        <fullName evidence="13">RNA polymerase II subunit B1 CTD phosphatase RPAP2 homolog</fullName>
        <ecNumber evidence="13">3.1.3.16</ecNumber>
    </recommendedName>
</protein>
<dbReference type="PANTHER" id="PTHR14732:SF0">
    <property type="entry name" value="RNA POLYMERASE II SUBUNIT B1 CTD PHOSPHATASE RPAP2-RELATED"/>
    <property type="match status" value="1"/>
</dbReference>
<dbReference type="STRING" id="52904.ENSSMAP00000028378"/>
<evidence type="ECO:0000259" key="15">
    <source>
        <dbReference type="PROSITE" id="PS51479"/>
    </source>
</evidence>
<evidence type="ECO:0000256" key="6">
    <source>
        <dbReference type="ARBA" id="ARBA00022833"/>
    </source>
</evidence>
<gene>
    <name evidence="16" type="ORF">SMAX5B_021821</name>
</gene>
<comment type="subunit">
    <text evidence="13">Associates with the RNA polymerase II complex.</text>
</comment>
<keyword evidence="6 13" id="KW-0862">Zinc</keyword>
<dbReference type="PROSITE" id="PS51479">
    <property type="entry name" value="ZF_RTR1"/>
    <property type="match status" value="1"/>
</dbReference>
<feature type="domain" description="RTR1-type" evidence="15">
    <location>
        <begin position="222"/>
        <end position="305"/>
    </location>
</feature>
<dbReference type="EMBL" id="CP026248">
    <property type="protein sequence ID" value="AWP03418.1"/>
    <property type="molecule type" value="Genomic_DNA"/>
</dbReference>
<evidence type="ECO:0000256" key="9">
    <source>
        <dbReference type="ARBA" id="ARBA00045547"/>
    </source>
</evidence>
<feature type="compositionally biased region" description="Basic and acidic residues" evidence="14">
    <location>
        <begin position="307"/>
        <end position="324"/>
    </location>
</feature>
<dbReference type="Gene3D" id="1.25.40.820">
    <property type="match status" value="1"/>
</dbReference>
<dbReference type="GO" id="GO:0005737">
    <property type="term" value="C:cytoplasm"/>
    <property type="evidence" value="ECO:0007669"/>
    <property type="project" value="TreeGrafter"/>
</dbReference>
<dbReference type="InterPro" id="IPR039693">
    <property type="entry name" value="Rtr1/RPAP2"/>
</dbReference>
<comment type="function">
    <text evidence="9">Protein phosphatase that displays CTD phosphatase activity and regulates transcription of snRNA genes. Recognizes and binds phosphorylated 'Ser-7' of the C-terminal heptapeptide repeat domain (CTD) of the largest RNA polymerase II subunit POLR2A, and mediates dephosphorylation of 'Ser-5' of the CTD, thereby promoting transcription of snRNA genes. Downstream of EIF2AK3/PERK, dephosphorylates ERN1, a sensor for the endoplasmic reticulum unfolded protein response (UPR), to abort failed ER-stress adaptation and trigger apoptosis.</text>
</comment>
<dbReference type="PANTHER" id="PTHR14732">
    <property type="entry name" value="RNA POLYMERASE II SUBUNIT B1 CTD PHOSPHATASE RPAP2-RELATED"/>
    <property type="match status" value="1"/>
</dbReference>
<dbReference type="GO" id="GO:0043175">
    <property type="term" value="F:RNA polymerase core enzyme binding"/>
    <property type="evidence" value="ECO:0007669"/>
    <property type="project" value="UniProtKB-UniRule"/>
</dbReference>
<dbReference type="Proteomes" id="UP000246464">
    <property type="component" value="Chromosome 6"/>
</dbReference>
<comment type="subcellular location">
    <subcellularLocation>
        <location evidence="1 13">Nucleus</location>
    </subcellularLocation>
</comment>
<keyword evidence="5 13" id="KW-0378">Hydrolase</keyword>
<evidence type="ECO:0000256" key="11">
    <source>
        <dbReference type="ARBA" id="ARBA00048336"/>
    </source>
</evidence>
<evidence type="ECO:0000256" key="7">
    <source>
        <dbReference type="ARBA" id="ARBA00022912"/>
    </source>
</evidence>
<evidence type="ECO:0000256" key="14">
    <source>
        <dbReference type="SAM" id="MobiDB-lite"/>
    </source>
</evidence>
<evidence type="ECO:0000313" key="17">
    <source>
        <dbReference type="Proteomes" id="UP000246464"/>
    </source>
</evidence>
<dbReference type="EC" id="3.1.3.16" evidence="13"/>
<proteinExistence type="inferred from homology"/>
<comment type="catalytic activity">
    <reaction evidence="10 13">
        <text>O-phospho-L-seryl-[protein] + H2O = L-seryl-[protein] + phosphate</text>
        <dbReference type="Rhea" id="RHEA:20629"/>
        <dbReference type="Rhea" id="RHEA-COMP:9863"/>
        <dbReference type="Rhea" id="RHEA-COMP:11604"/>
        <dbReference type="ChEBI" id="CHEBI:15377"/>
        <dbReference type="ChEBI" id="CHEBI:29999"/>
        <dbReference type="ChEBI" id="CHEBI:43474"/>
        <dbReference type="ChEBI" id="CHEBI:83421"/>
        <dbReference type="EC" id="3.1.3.16"/>
    </reaction>
</comment>
<dbReference type="GO" id="GO:0005634">
    <property type="term" value="C:nucleus"/>
    <property type="evidence" value="ECO:0007669"/>
    <property type="project" value="UniProtKB-SubCell"/>
</dbReference>
<dbReference type="Pfam" id="PF04181">
    <property type="entry name" value="RPAP2_Rtr1"/>
    <property type="match status" value="1"/>
</dbReference>